<keyword evidence="2" id="KW-0347">Helicase</keyword>
<accession>A0A225WPE1</accession>
<dbReference type="Gene3D" id="1.10.340.70">
    <property type="match status" value="1"/>
</dbReference>
<dbReference type="GO" id="GO:0004386">
    <property type="term" value="F:helicase activity"/>
    <property type="evidence" value="ECO:0007669"/>
    <property type="project" value="UniProtKB-KW"/>
</dbReference>
<evidence type="ECO:0000313" key="3">
    <source>
        <dbReference type="Proteomes" id="UP000198211"/>
    </source>
</evidence>
<dbReference type="InterPro" id="IPR041588">
    <property type="entry name" value="Integrase_H2C2"/>
</dbReference>
<keyword evidence="2" id="KW-0378">Hydrolase</keyword>
<evidence type="ECO:0000259" key="1">
    <source>
        <dbReference type="Pfam" id="PF17921"/>
    </source>
</evidence>
<evidence type="ECO:0000313" key="2">
    <source>
        <dbReference type="EMBL" id="OWZ19188.1"/>
    </source>
</evidence>
<keyword evidence="2" id="KW-0067">ATP-binding</keyword>
<keyword evidence="2" id="KW-0547">Nucleotide-binding</keyword>
<gene>
    <name evidence="2" type="ORF">PHMEG_0006594</name>
</gene>
<protein>
    <submittedName>
        <fullName evidence="2">Helitron helicase</fullName>
    </submittedName>
</protein>
<comment type="caution">
    <text evidence="2">The sequence shown here is derived from an EMBL/GenBank/DDBJ whole genome shotgun (WGS) entry which is preliminary data.</text>
</comment>
<keyword evidence="3" id="KW-1185">Reference proteome</keyword>
<reference evidence="3" key="1">
    <citation type="submission" date="2017-03" db="EMBL/GenBank/DDBJ databases">
        <title>Phytopthora megakarya and P. palmivora, two closely related causual agents of cacao black pod achieved similar genome size and gene model numbers by different mechanisms.</title>
        <authorList>
            <person name="Ali S."/>
            <person name="Shao J."/>
            <person name="Larry D.J."/>
            <person name="Kronmiller B."/>
            <person name="Shen D."/>
            <person name="Strem M.D."/>
            <person name="Melnick R.L."/>
            <person name="Guiltinan M.J."/>
            <person name="Tyler B.M."/>
            <person name="Meinhardt L.W."/>
            <person name="Bailey B.A."/>
        </authorList>
    </citation>
    <scope>NUCLEOTIDE SEQUENCE [LARGE SCALE GENOMIC DNA]</scope>
    <source>
        <strain evidence="3">zdho120</strain>
    </source>
</reference>
<feature type="domain" description="Integrase zinc-binding" evidence="1">
    <location>
        <begin position="2"/>
        <end position="50"/>
    </location>
</feature>
<name>A0A225WPE1_9STRA</name>
<proteinExistence type="predicted"/>
<dbReference type="AlphaFoldDB" id="A0A225WPE1"/>
<organism evidence="2 3">
    <name type="scientific">Phytophthora megakarya</name>
    <dbReference type="NCBI Taxonomy" id="4795"/>
    <lineage>
        <taxon>Eukaryota</taxon>
        <taxon>Sar</taxon>
        <taxon>Stramenopiles</taxon>
        <taxon>Oomycota</taxon>
        <taxon>Peronosporomycetes</taxon>
        <taxon>Peronosporales</taxon>
        <taxon>Peronosporaceae</taxon>
        <taxon>Phytophthora</taxon>
    </lineage>
</organism>
<dbReference type="Pfam" id="PF17921">
    <property type="entry name" value="Integrase_H2C2"/>
    <property type="match status" value="1"/>
</dbReference>
<dbReference type="EMBL" id="NBNE01000475">
    <property type="protein sequence ID" value="OWZ19188.1"/>
    <property type="molecule type" value="Genomic_DNA"/>
</dbReference>
<sequence>MIQEVLQNCNDSLEGDHQVIARTFYRVKLDYYWIGLYADVVKHVRSCPDYNSMLYLYFDSLCSIPRIVFISDNDASELLFHLRPKQFPVQPAFAMTIKDARFSTSGCIWQLHVSRMVSYT</sequence>
<dbReference type="OrthoDB" id="125421at2759"/>
<dbReference type="Proteomes" id="UP000198211">
    <property type="component" value="Unassembled WGS sequence"/>
</dbReference>